<evidence type="ECO:0000313" key="1">
    <source>
        <dbReference type="EMBL" id="KAG9987787.1"/>
    </source>
</evidence>
<accession>A0A9P8K012</accession>
<comment type="caution">
    <text evidence="1">The sequence shown here is derived from an EMBL/GenBank/DDBJ whole genome shotgun (WGS) entry which is preliminary data.</text>
</comment>
<protein>
    <submittedName>
        <fullName evidence="1">Uncharacterized protein</fullName>
    </submittedName>
</protein>
<dbReference type="EMBL" id="JAHFXS010000198">
    <property type="protein sequence ID" value="KAG9987787.1"/>
    <property type="molecule type" value="Genomic_DNA"/>
</dbReference>
<proteinExistence type="predicted"/>
<gene>
    <name evidence="1" type="ORF">KCU98_g3089</name>
</gene>
<feature type="non-terminal residue" evidence="1">
    <location>
        <position position="161"/>
    </location>
</feature>
<name>A0A9P8K012_AURME</name>
<reference evidence="1" key="1">
    <citation type="journal article" date="2021" name="J Fungi (Basel)">
        <title>Virulence traits and population genomics of the black yeast Aureobasidium melanogenum.</title>
        <authorList>
            <person name="Cernosa A."/>
            <person name="Sun X."/>
            <person name="Gostincar C."/>
            <person name="Fang C."/>
            <person name="Gunde-Cimerman N."/>
            <person name="Song Z."/>
        </authorList>
    </citation>
    <scope>NUCLEOTIDE SEQUENCE</scope>
    <source>
        <strain evidence="1">EXF-9298</strain>
    </source>
</reference>
<organism evidence="1 2">
    <name type="scientific">Aureobasidium melanogenum</name>
    <name type="common">Aureobasidium pullulans var. melanogenum</name>
    <dbReference type="NCBI Taxonomy" id="46634"/>
    <lineage>
        <taxon>Eukaryota</taxon>
        <taxon>Fungi</taxon>
        <taxon>Dikarya</taxon>
        <taxon>Ascomycota</taxon>
        <taxon>Pezizomycotina</taxon>
        <taxon>Dothideomycetes</taxon>
        <taxon>Dothideomycetidae</taxon>
        <taxon>Dothideales</taxon>
        <taxon>Saccotheciaceae</taxon>
        <taxon>Aureobasidium</taxon>
    </lineage>
</organism>
<evidence type="ECO:0000313" key="2">
    <source>
        <dbReference type="Proteomes" id="UP000729357"/>
    </source>
</evidence>
<reference evidence="1" key="2">
    <citation type="submission" date="2021-08" db="EMBL/GenBank/DDBJ databases">
        <authorList>
            <person name="Gostincar C."/>
            <person name="Sun X."/>
            <person name="Song Z."/>
            <person name="Gunde-Cimerman N."/>
        </authorList>
    </citation>
    <scope>NUCLEOTIDE SEQUENCE</scope>
    <source>
        <strain evidence="1">EXF-9298</strain>
    </source>
</reference>
<sequence>MGDQEPEADTKLMDPDIAIVQDVEEDLEDYSRLVKIGHFGEASVFFREVLHRSLNRFAVLAEHCNALIEQGDFLNAELIFSHSIGRQSRSARGSDRFEPDELQLLQLLLAYVSIYKGLNSEQEEEEALIQARWSRTLVDVSSPSKVTDVQVCEMRVSRRFY</sequence>
<dbReference type="Proteomes" id="UP000729357">
    <property type="component" value="Unassembled WGS sequence"/>
</dbReference>
<keyword evidence="2" id="KW-1185">Reference proteome</keyword>
<dbReference type="AlphaFoldDB" id="A0A9P8K012"/>